<dbReference type="Proteomes" id="UP001153461">
    <property type="component" value="Unassembled WGS sequence"/>
</dbReference>
<dbReference type="OrthoDB" id="5342184at2759"/>
<name>A0A9W4HKT1_PENNA</name>
<proteinExistence type="predicted"/>
<reference evidence="2" key="1">
    <citation type="submission" date="2021-07" db="EMBL/GenBank/DDBJ databases">
        <authorList>
            <person name="Branca A.L. A."/>
        </authorList>
    </citation>
    <scope>NUCLEOTIDE SEQUENCE</scope>
</reference>
<gene>
    <name evidence="2" type="ORF">PNAL_LOCUS3892</name>
</gene>
<evidence type="ECO:0000256" key="1">
    <source>
        <dbReference type="SAM" id="MobiDB-lite"/>
    </source>
</evidence>
<comment type="caution">
    <text evidence="2">The sequence shown here is derived from an EMBL/GenBank/DDBJ whole genome shotgun (WGS) entry which is preliminary data.</text>
</comment>
<dbReference type="EMBL" id="CAJVNV010000135">
    <property type="protein sequence ID" value="CAG8072288.1"/>
    <property type="molecule type" value="Genomic_DNA"/>
</dbReference>
<evidence type="ECO:0000313" key="2">
    <source>
        <dbReference type="EMBL" id="CAG8072288.1"/>
    </source>
</evidence>
<feature type="region of interest" description="Disordered" evidence="1">
    <location>
        <begin position="34"/>
        <end position="77"/>
    </location>
</feature>
<feature type="compositionally biased region" description="Polar residues" evidence="1">
    <location>
        <begin position="52"/>
        <end position="70"/>
    </location>
</feature>
<evidence type="ECO:0000313" key="3">
    <source>
        <dbReference type="Proteomes" id="UP001153461"/>
    </source>
</evidence>
<dbReference type="AlphaFoldDB" id="A0A9W4HKT1"/>
<organism evidence="2 3">
    <name type="scientific">Penicillium nalgiovense</name>
    <dbReference type="NCBI Taxonomy" id="60175"/>
    <lineage>
        <taxon>Eukaryota</taxon>
        <taxon>Fungi</taxon>
        <taxon>Dikarya</taxon>
        <taxon>Ascomycota</taxon>
        <taxon>Pezizomycotina</taxon>
        <taxon>Eurotiomycetes</taxon>
        <taxon>Eurotiomycetidae</taxon>
        <taxon>Eurotiales</taxon>
        <taxon>Aspergillaceae</taxon>
        <taxon>Penicillium</taxon>
    </lineage>
</organism>
<sequence length="135" mass="15112">MKFFRQLIESIAPFQFIFTTIHDNSSIESFGAPEYPRNSVPTSADFHPQKTHGYTKQSADISAHSPQRAASLSEAHAHTIHHTVTPQPVDTQPEPIGFIYKPSRESTGTYLNPRTPPATPQKSVKLWRRIICGNS</sequence>
<accession>A0A9W4HKT1</accession>
<protein>
    <submittedName>
        <fullName evidence="2">Uncharacterized protein</fullName>
    </submittedName>
</protein>